<evidence type="ECO:0000313" key="1">
    <source>
        <dbReference type="EMBL" id="JAH74483.1"/>
    </source>
</evidence>
<name>A0A0E9VB91_ANGAN</name>
<proteinExistence type="predicted"/>
<accession>A0A0E9VB91</accession>
<sequence length="41" mass="4325">MAVHTTASSDSLSLLNRAAEQCFSLLVPGAQLLITQVSHVD</sequence>
<protein>
    <submittedName>
        <fullName evidence="1">Uncharacterized protein</fullName>
    </submittedName>
</protein>
<dbReference type="EMBL" id="GBXM01034094">
    <property type="protein sequence ID" value="JAH74483.1"/>
    <property type="molecule type" value="Transcribed_RNA"/>
</dbReference>
<dbReference type="AlphaFoldDB" id="A0A0E9VB91"/>
<reference evidence="1" key="2">
    <citation type="journal article" date="2015" name="Fish Shellfish Immunol.">
        <title>Early steps in the European eel (Anguilla anguilla)-Vibrio vulnificus interaction in the gills: Role of the RtxA13 toxin.</title>
        <authorList>
            <person name="Callol A."/>
            <person name="Pajuelo D."/>
            <person name="Ebbesson L."/>
            <person name="Teles M."/>
            <person name="MacKenzie S."/>
            <person name="Amaro C."/>
        </authorList>
    </citation>
    <scope>NUCLEOTIDE SEQUENCE</scope>
</reference>
<organism evidence="1">
    <name type="scientific">Anguilla anguilla</name>
    <name type="common">European freshwater eel</name>
    <name type="synonym">Muraena anguilla</name>
    <dbReference type="NCBI Taxonomy" id="7936"/>
    <lineage>
        <taxon>Eukaryota</taxon>
        <taxon>Metazoa</taxon>
        <taxon>Chordata</taxon>
        <taxon>Craniata</taxon>
        <taxon>Vertebrata</taxon>
        <taxon>Euteleostomi</taxon>
        <taxon>Actinopterygii</taxon>
        <taxon>Neopterygii</taxon>
        <taxon>Teleostei</taxon>
        <taxon>Anguilliformes</taxon>
        <taxon>Anguillidae</taxon>
        <taxon>Anguilla</taxon>
    </lineage>
</organism>
<reference evidence="1" key="1">
    <citation type="submission" date="2014-11" db="EMBL/GenBank/DDBJ databases">
        <authorList>
            <person name="Amaro Gonzalez C."/>
        </authorList>
    </citation>
    <scope>NUCLEOTIDE SEQUENCE</scope>
</reference>